<dbReference type="PANTHER" id="PTHR11530">
    <property type="entry name" value="D-AMINO ACID OXIDASE"/>
    <property type="match status" value="1"/>
</dbReference>
<dbReference type="EMBL" id="CAJVPQ010008497">
    <property type="protein sequence ID" value="CAG8707428.1"/>
    <property type="molecule type" value="Genomic_DNA"/>
</dbReference>
<name>A0A9N9HVK4_9GLOM</name>
<evidence type="ECO:0000256" key="2">
    <source>
        <dbReference type="ARBA" id="ARBA00022630"/>
    </source>
</evidence>
<protein>
    <submittedName>
        <fullName evidence="5">11573_t:CDS:1</fullName>
    </submittedName>
</protein>
<evidence type="ECO:0000256" key="3">
    <source>
        <dbReference type="ARBA" id="ARBA00022827"/>
    </source>
</evidence>
<dbReference type="GO" id="GO:0071949">
    <property type="term" value="F:FAD binding"/>
    <property type="evidence" value="ECO:0007669"/>
    <property type="project" value="InterPro"/>
</dbReference>
<dbReference type="GO" id="GO:0005737">
    <property type="term" value="C:cytoplasm"/>
    <property type="evidence" value="ECO:0007669"/>
    <property type="project" value="TreeGrafter"/>
</dbReference>
<reference evidence="5" key="1">
    <citation type="submission" date="2021-06" db="EMBL/GenBank/DDBJ databases">
        <authorList>
            <person name="Kallberg Y."/>
            <person name="Tangrot J."/>
            <person name="Rosling A."/>
        </authorList>
    </citation>
    <scope>NUCLEOTIDE SEQUENCE</scope>
    <source>
        <strain evidence="5">UK204</strain>
    </source>
</reference>
<dbReference type="Proteomes" id="UP000789570">
    <property type="component" value="Unassembled WGS sequence"/>
</dbReference>
<keyword evidence="4" id="KW-0560">Oxidoreductase</keyword>
<dbReference type="GO" id="GO:0019478">
    <property type="term" value="P:D-amino acid catabolic process"/>
    <property type="evidence" value="ECO:0007669"/>
    <property type="project" value="TreeGrafter"/>
</dbReference>
<feature type="non-terminal residue" evidence="5">
    <location>
        <position position="1"/>
    </location>
</feature>
<organism evidence="5 6">
    <name type="scientific">Funneliformis caledonium</name>
    <dbReference type="NCBI Taxonomy" id="1117310"/>
    <lineage>
        <taxon>Eukaryota</taxon>
        <taxon>Fungi</taxon>
        <taxon>Fungi incertae sedis</taxon>
        <taxon>Mucoromycota</taxon>
        <taxon>Glomeromycotina</taxon>
        <taxon>Glomeromycetes</taxon>
        <taxon>Glomerales</taxon>
        <taxon>Glomeraceae</taxon>
        <taxon>Funneliformis</taxon>
    </lineage>
</organism>
<gene>
    <name evidence="5" type="ORF">FCALED_LOCUS13766</name>
</gene>
<dbReference type="InterPro" id="IPR023209">
    <property type="entry name" value="DAO"/>
</dbReference>
<comment type="cofactor">
    <cofactor evidence="1">
        <name>FAD</name>
        <dbReference type="ChEBI" id="CHEBI:57692"/>
    </cofactor>
</comment>
<dbReference type="AlphaFoldDB" id="A0A9N9HVK4"/>
<proteinExistence type="predicted"/>
<evidence type="ECO:0000313" key="6">
    <source>
        <dbReference type="Proteomes" id="UP000789570"/>
    </source>
</evidence>
<sequence length="226" mass="26007">EIPASVKIEELYEYYDLKTELPWFKEGIFASEWAKEHKLSYQIIDQKELPTGVSWGSKHPTVSINPLKYLNYLFDEFIALGGTRERKTISDWSEVCQEKTVIINCSGLGAKRLVDQREKEKITSIGGQTVIVKMKLEQPIGFKFKRTSDSFIPSTSETDGDIYPNRGAKLTDASRTEYKKMYENMGEELKWRFKSGRYVEDVIYEFGCSHNQCQKKNANASVVSLK</sequence>
<keyword evidence="3" id="KW-0274">FAD</keyword>
<accession>A0A9N9HVK4</accession>
<evidence type="ECO:0000256" key="1">
    <source>
        <dbReference type="ARBA" id="ARBA00001974"/>
    </source>
</evidence>
<keyword evidence="2" id="KW-0285">Flavoprotein</keyword>
<evidence type="ECO:0000256" key="4">
    <source>
        <dbReference type="ARBA" id="ARBA00023002"/>
    </source>
</evidence>
<dbReference type="GO" id="GO:0003884">
    <property type="term" value="F:D-amino-acid oxidase activity"/>
    <property type="evidence" value="ECO:0007669"/>
    <property type="project" value="InterPro"/>
</dbReference>
<dbReference type="Gene3D" id="3.40.50.720">
    <property type="entry name" value="NAD(P)-binding Rossmann-like Domain"/>
    <property type="match status" value="1"/>
</dbReference>
<evidence type="ECO:0000313" key="5">
    <source>
        <dbReference type="EMBL" id="CAG8707428.1"/>
    </source>
</evidence>
<dbReference type="PANTHER" id="PTHR11530:SF11">
    <property type="entry name" value="D-ASPARTATE OXIDASE"/>
    <property type="match status" value="1"/>
</dbReference>
<comment type="caution">
    <text evidence="5">The sequence shown here is derived from an EMBL/GenBank/DDBJ whole genome shotgun (WGS) entry which is preliminary data.</text>
</comment>
<keyword evidence="6" id="KW-1185">Reference proteome</keyword>
<dbReference type="OrthoDB" id="2440340at2759"/>
<feature type="non-terminal residue" evidence="5">
    <location>
        <position position="226"/>
    </location>
</feature>